<dbReference type="InterPro" id="IPR011051">
    <property type="entry name" value="RmlC_Cupin_sf"/>
</dbReference>
<evidence type="ECO:0000313" key="3">
    <source>
        <dbReference type="Proteomes" id="UP000001876"/>
    </source>
</evidence>
<dbReference type="GO" id="GO:0008830">
    <property type="term" value="F:dTDP-4-dehydrorhamnose 3,5-epimerase activity"/>
    <property type="evidence" value="ECO:0007669"/>
    <property type="project" value="InterPro"/>
</dbReference>
<dbReference type="Gene3D" id="2.60.120.10">
    <property type="entry name" value="Jelly Rolls"/>
    <property type="match status" value="1"/>
</dbReference>
<dbReference type="SUPFAM" id="SSF51182">
    <property type="entry name" value="RmlC-like cupins"/>
    <property type="match status" value="1"/>
</dbReference>
<keyword evidence="3" id="KW-1185">Reference proteome</keyword>
<dbReference type="SUPFAM" id="SSF51735">
    <property type="entry name" value="NAD(P)-binding Rossmann-fold domains"/>
    <property type="match status" value="1"/>
</dbReference>
<protein>
    <submittedName>
        <fullName evidence="2">Predicted protein</fullName>
    </submittedName>
</protein>
<name>C1N6D4_MICPC</name>
<reference evidence="2 3" key="1">
    <citation type="journal article" date="2009" name="Science">
        <title>Green evolution and dynamic adaptations revealed by genomes of the marine picoeukaryotes Micromonas.</title>
        <authorList>
            <person name="Worden A.Z."/>
            <person name="Lee J.H."/>
            <person name="Mock T."/>
            <person name="Rouze P."/>
            <person name="Simmons M.P."/>
            <person name="Aerts A.L."/>
            <person name="Allen A.E."/>
            <person name="Cuvelier M.L."/>
            <person name="Derelle E."/>
            <person name="Everett M.V."/>
            <person name="Foulon E."/>
            <person name="Grimwood J."/>
            <person name="Gundlach H."/>
            <person name="Henrissat B."/>
            <person name="Napoli C."/>
            <person name="McDonald S.M."/>
            <person name="Parker M.S."/>
            <person name="Rombauts S."/>
            <person name="Salamov A."/>
            <person name="Von Dassow P."/>
            <person name="Badger J.H."/>
            <person name="Coutinho P.M."/>
            <person name="Demir E."/>
            <person name="Dubchak I."/>
            <person name="Gentemann C."/>
            <person name="Eikrem W."/>
            <person name="Gready J.E."/>
            <person name="John U."/>
            <person name="Lanier W."/>
            <person name="Lindquist E.A."/>
            <person name="Lucas S."/>
            <person name="Mayer K.F."/>
            <person name="Moreau H."/>
            <person name="Not F."/>
            <person name="Otillar R."/>
            <person name="Panaud O."/>
            <person name="Pangilinan J."/>
            <person name="Paulsen I."/>
            <person name="Piegu B."/>
            <person name="Poliakov A."/>
            <person name="Robbens S."/>
            <person name="Schmutz J."/>
            <person name="Toulza E."/>
            <person name="Wyss T."/>
            <person name="Zelensky A."/>
            <person name="Zhou K."/>
            <person name="Armbrust E.V."/>
            <person name="Bhattacharya D."/>
            <person name="Goodenough U.W."/>
            <person name="Van de Peer Y."/>
            <person name="Grigoriev I.V."/>
        </authorList>
    </citation>
    <scope>NUCLEOTIDE SEQUENCE [LARGE SCALE GENOMIC DNA]</scope>
    <source>
        <strain evidence="2 3">CCMP1545</strain>
    </source>
</reference>
<evidence type="ECO:0000313" key="2">
    <source>
        <dbReference type="EMBL" id="EEH52649.1"/>
    </source>
</evidence>
<dbReference type="STRING" id="564608.C1N6D4"/>
<proteinExistence type="predicted"/>
<dbReference type="OrthoDB" id="6235964at2759"/>
<organism evidence="3">
    <name type="scientific">Micromonas pusilla (strain CCMP1545)</name>
    <name type="common">Picoplanktonic green alga</name>
    <dbReference type="NCBI Taxonomy" id="564608"/>
    <lineage>
        <taxon>Eukaryota</taxon>
        <taxon>Viridiplantae</taxon>
        <taxon>Chlorophyta</taxon>
        <taxon>Mamiellophyceae</taxon>
        <taxon>Mamiellales</taxon>
        <taxon>Mamiellaceae</taxon>
        <taxon>Micromonas</taxon>
    </lineage>
</organism>
<dbReference type="GO" id="GO:0008831">
    <property type="term" value="F:dTDP-4-dehydrorhamnose reductase activity"/>
    <property type="evidence" value="ECO:0007669"/>
    <property type="project" value="TreeGrafter"/>
</dbReference>
<dbReference type="Gene3D" id="3.40.50.720">
    <property type="entry name" value="NAD(P)-binding Rossmann-like Domain"/>
    <property type="match status" value="1"/>
</dbReference>
<dbReference type="PANTHER" id="PTHR10491">
    <property type="entry name" value="DTDP-4-DEHYDRORHAMNOSE REDUCTASE"/>
    <property type="match status" value="1"/>
</dbReference>
<accession>C1N6D4</accession>
<feature type="domain" description="RmlD-like substrate binding" evidence="1">
    <location>
        <begin position="214"/>
        <end position="514"/>
    </location>
</feature>
<dbReference type="InterPro" id="IPR005913">
    <property type="entry name" value="dTDP_dehydrorham_reduct"/>
</dbReference>
<sequence length="549" mass="60425">MSGGETTWSPLCVAGAWLGVDARARDHRGYTQDLYRDDSYPEHVQPPEPGHRHVSLSHSHRGVLRGLLVTYRSRLVSVVKGAIYDVIVDCRPESRTYRRWCVAIVSSANRRQVFVPGGCAHGFLVLEDADVLVHSSTREDPENELTINARDPALGVYWPRLDDVREAITSDEDGAAPPLLQAHDRFVDTVPGVISSNWSPYELVRVVPRPLGRALVVGASGNVGGAIEEKYGAANVIGTYKNEARTEDGYVYLDIEAVAEDETLAEEIMTMCRPEVVFICAGFNWVDGCENEAEGLRPRNMNAVGPRNLAVAAKKVGAKVVYFSTDAVFIGNETGKVYAEADEFLPQNKFGETKLLGEQLVTAVCPERTLVIRTAGVFGPERVGKNFVYRMCEAINDADDMAVPTDRFCSHVYNRDLGASHLAPVPVRPPASVKGLVDSDAAGTFHVVGEESFSRFNFAQRVAVTLGFKDTATRVIKRTDLKTMHDQTFEARGFAAERPKNLALAADKLKETLPERMRPKPLREALLHWKTNPRGARCPGIGVRRAEGE</sequence>
<dbReference type="KEGG" id="mpp:MICPUCDRAFT_53246"/>
<dbReference type="InterPro" id="IPR029903">
    <property type="entry name" value="RmlD-like-bd"/>
</dbReference>
<dbReference type="PANTHER" id="PTHR10491:SF4">
    <property type="entry name" value="METHIONINE ADENOSYLTRANSFERASE 2 SUBUNIT BETA"/>
    <property type="match status" value="1"/>
</dbReference>
<dbReference type="Pfam" id="PF04321">
    <property type="entry name" value="RmlD_sub_bind"/>
    <property type="match status" value="1"/>
</dbReference>
<dbReference type="Proteomes" id="UP000001876">
    <property type="component" value="Unassembled WGS sequence"/>
</dbReference>
<dbReference type="InterPro" id="IPR000888">
    <property type="entry name" value="RmlC-like"/>
</dbReference>
<dbReference type="InterPro" id="IPR014710">
    <property type="entry name" value="RmlC-like_jellyroll"/>
</dbReference>
<dbReference type="GO" id="GO:0005829">
    <property type="term" value="C:cytosol"/>
    <property type="evidence" value="ECO:0007669"/>
    <property type="project" value="TreeGrafter"/>
</dbReference>
<dbReference type="Pfam" id="PF00908">
    <property type="entry name" value="dTDP_sugar_isom"/>
    <property type="match status" value="1"/>
</dbReference>
<dbReference type="RefSeq" id="XP_003063513.1">
    <property type="nucleotide sequence ID" value="XM_003063467.1"/>
</dbReference>
<dbReference type="AlphaFoldDB" id="C1N6D4"/>
<dbReference type="EMBL" id="GG663748">
    <property type="protein sequence ID" value="EEH52649.1"/>
    <property type="molecule type" value="Genomic_DNA"/>
</dbReference>
<evidence type="ECO:0000259" key="1">
    <source>
        <dbReference type="Pfam" id="PF04321"/>
    </source>
</evidence>
<gene>
    <name evidence="2" type="ORF">MICPUCDRAFT_53246</name>
</gene>
<dbReference type="GO" id="GO:0019305">
    <property type="term" value="P:dTDP-rhamnose biosynthetic process"/>
    <property type="evidence" value="ECO:0007669"/>
    <property type="project" value="TreeGrafter"/>
</dbReference>
<dbReference type="InterPro" id="IPR036291">
    <property type="entry name" value="NAD(P)-bd_dom_sf"/>
</dbReference>
<dbReference type="GeneID" id="9688952"/>
<dbReference type="eggNOG" id="KOG1430">
    <property type="taxonomic scope" value="Eukaryota"/>
</dbReference>